<dbReference type="GO" id="GO:0005634">
    <property type="term" value="C:nucleus"/>
    <property type="evidence" value="ECO:0007669"/>
    <property type="project" value="UniProtKB-SubCell"/>
</dbReference>
<dbReference type="InterPro" id="IPR046829">
    <property type="entry name" value="Calmod_bind_C"/>
</dbReference>
<evidence type="ECO:0000256" key="4">
    <source>
        <dbReference type="ARBA" id="ARBA00023125"/>
    </source>
</evidence>
<evidence type="ECO:0000313" key="13">
    <source>
        <dbReference type="RefSeq" id="XP_031403222.1"/>
    </source>
</evidence>
<dbReference type="RefSeq" id="XP_031403221.1">
    <property type="nucleotide sequence ID" value="XM_031547361.1"/>
</dbReference>
<evidence type="ECO:0000313" key="12">
    <source>
        <dbReference type="RefSeq" id="XP_031403221.1"/>
    </source>
</evidence>
<name>A0A6P8E053_PUNGR</name>
<evidence type="ECO:0000313" key="11">
    <source>
        <dbReference type="Proteomes" id="UP000515151"/>
    </source>
</evidence>
<feature type="domain" description="Calmodulin binding protein central" evidence="9">
    <location>
        <begin position="241"/>
        <end position="306"/>
    </location>
</feature>
<keyword evidence="6" id="KW-0804">Transcription</keyword>
<dbReference type="RefSeq" id="XP_031403222.1">
    <property type="nucleotide sequence ID" value="XM_031547362.1"/>
</dbReference>
<feature type="domain" description="Calmodulin binding protein-like N-terminal" evidence="8">
    <location>
        <begin position="82"/>
        <end position="228"/>
    </location>
</feature>
<organism evidence="11 13">
    <name type="scientific">Punica granatum</name>
    <name type="common">Pomegranate</name>
    <dbReference type="NCBI Taxonomy" id="22663"/>
    <lineage>
        <taxon>Eukaryota</taxon>
        <taxon>Viridiplantae</taxon>
        <taxon>Streptophyta</taxon>
        <taxon>Embryophyta</taxon>
        <taxon>Tracheophyta</taxon>
        <taxon>Spermatophyta</taxon>
        <taxon>Magnoliopsida</taxon>
        <taxon>eudicotyledons</taxon>
        <taxon>Gunneridae</taxon>
        <taxon>Pentapetalae</taxon>
        <taxon>rosids</taxon>
        <taxon>malvids</taxon>
        <taxon>Myrtales</taxon>
        <taxon>Lythraceae</taxon>
        <taxon>Punica</taxon>
    </lineage>
</organism>
<reference evidence="12 13" key="2">
    <citation type="submission" date="2025-04" db="UniProtKB">
        <authorList>
            <consortium name="RefSeq"/>
        </authorList>
    </citation>
    <scope>IDENTIFICATION</scope>
    <source>
        <tissue evidence="12 13">Leaf</tissue>
    </source>
</reference>
<dbReference type="GO" id="GO:0003700">
    <property type="term" value="F:DNA-binding transcription factor activity"/>
    <property type="evidence" value="ECO:0007669"/>
    <property type="project" value="TreeGrafter"/>
</dbReference>
<keyword evidence="11" id="KW-1185">Reference proteome</keyword>
<evidence type="ECO:0000256" key="3">
    <source>
        <dbReference type="ARBA" id="ARBA00023015"/>
    </source>
</evidence>
<dbReference type="PANTHER" id="PTHR31713:SF14">
    <property type="entry name" value="CALMODULIN-BINDING PROTEIN 60 A"/>
    <property type="match status" value="1"/>
</dbReference>
<evidence type="ECO:0000256" key="6">
    <source>
        <dbReference type="ARBA" id="ARBA00023163"/>
    </source>
</evidence>
<evidence type="ECO:0000259" key="9">
    <source>
        <dbReference type="Pfam" id="PF20451"/>
    </source>
</evidence>
<feature type="domain" description="Calmodulin binding protein C-terminal" evidence="10">
    <location>
        <begin position="312"/>
        <end position="373"/>
    </location>
</feature>
<dbReference type="PANTHER" id="PTHR31713">
    <property type="entry name" value="OS02G0177800 PROTEIN"/>
    <property type="match status" value="1"/>
</dbReference>
<comment type="similarity">
    <text evidence="2">Belongs to the plant ACBP60 protein family.</text>
</comment>
<dbReference type="OrthoDB" id="1604062at2759"/>
<gene>
    <name evidence="12 13" type="primary">LOC116212711</name>
</gene>
<evidence type="ECO:0000256" key="5">
    <source>
        <dbReference type="ARBA" id="ARBA00023159"/>
    </source>
</evidence>
<keyword evidence="4" id="KW-0238">DNA-binding</keyword>
<evidence type="ECO:0000256" key="1">
    <source>
        <dbReference type="ARBA" id="ARBA00004123"/>
    </source>
</evidence>
<dbReference type="AlphaFoldDB" id="A0A6P8E053"/>
<keyword evidence="7" id="KW-0539">Nucleus</keyword>
<dbReference type="InterPro" id="IPR012416">
    <property type="entry name" value="CBP60"/>
</dbReference>
<keyword evidence="3" id="KW-0805">Transcription regulation</keyword>
<dbReference type="Pfam" id="PF20451">
    <property type="entry name" value="Calmod_bind_M"/>
    <property type="match status" value="1"/>
</dbReference>
<dbReference type="Proteomes" id="UP000515151">
    <property type="component" value="Chromosome 7"/>
</dbReference>
<dbReference type="InterPro" id="IPR046830">
    <property type="entry name" value="Calmod_bind_M"/>
</dbReference>
<evidence type="ECO:0000256" key="2">
    <source>
        <dbReference type="ARBA" id="ARBA00007214"/>
    </source>
</evidence>
<dbReference type="Pfam" id="PF07887">
    <property type="entry name" value="Calmodulin_bind"/>
    <property type="match status" value="1"/>
</dbReference>
<dbReference type="InterPro" id="IPR046831">
    <property type="entry name" value="Calmodulin_bind_N"/>
</dbReference>
<proteinExistence type="inferred from homology"/>
<dbReference type="Pfam" id="PF20452">
    <property type="entry name" value="Calmod_bind_C"/>
    <property type="match status" value="1"/>
</dbReference>
<accession>A0A6P8E053</accession>
<evidence type="ECO:0000259" key="10">
    <source>
        <dbReference type="Pfam" id="PF20452"/>
    </source>
</evidence>
<dbReference type="GO" id="GO:0080142">
    <property type="term" value="P:regulation of salicylic acid biosynthetic process"/>
    <property type="evidence" value="ECO:0007669"/>
    <property type="project" value="TreeGrafter"/>
</dbReference>
<dbReference type="GO" id="GO:0005516">
    <property type="term" value="F:calmodulin binding"/>
    <property type="evidence" value="ECO:0007669"/>
    <property type="project" value="InterPro"/>
</dbReference>
<evidence type="ECO:0000259" key="8">
    <source>
        <dbReference type="Pfam" id="PF07887"/>
    </source>
</evidence>
<protein>
    <submittedName>
        <fullName evidence="12 13">Calmodulin-binding protein 60 A-like isoform X1</fullName>
    </submittedName>
</protein>
<reference evidence="11" key="1">
    <citation type="journal article" date="2020" name="Plant Biotechnol. J.">
        <title>The pomegranate (Punica granatum L.) draft genome dissects genetic divergence between soft- and hard-seeded cultivars.</title>
        <authorList>
            <person name="Luo X."/>
            <person name="Li H."/>
            <person name="Wu Z."/>
            <person name="Yao W."/>
            <person name="Zhao P."/>
            <person name="Cao D."/>
            <person name="Yu H."/>
            <person name="Li K."/>
            <person name="Poudel K."/>
            <person name="Zhao D."/>
            <person name="Zhang F."/>
            <person name="Xia X."/>
            <person name="Chen L."/>
            <person name="Wang Q."/>
            <person name="Jing D."/>
            <person name="Cao S."/>
        </authorList>
    </citation>
    <scope>NUCLEOTIDE SEQUENCE [LARGE SCALE GENOMIC DNA]</scope>
</reference>
<comment type="subcellular location">
    <subcellularLocation>
        <location evidence="1">Nucleus</location>
    </subcellularLocation>
</comment>
<evidence type="ECO:0000256" key="7">
    <source>
        <dbReference type="ARBA" id="ARBA00023242"/>
    </source>
</evidence>
<dbReference type="GO" id="GO:0043565">
    <property type="term" value="F:sequence-specific DNA binding"/>
    <property type="evidence" value="ECO:0007669"/>
    <property type="project" value="TreeGrafter"/>
</dbReference>
<keyword evidence="5" id="KW-0010">Activator</keyword>
<sequence>MSQKRRTEEAARPDDKRRRFPNLKSVILEVMRTQSIHLLEQMLEPSIRKVVKEEVEQALLKHFTSIKRSCEKEVHPSEARSLQLQFLNTLSRPVFTGARIEGAGNFNIKIALVDCSTGKIVDSGPESSAKVEIVVLEGDFGGDGSNGWTPEEFKNNIVKEREGRRPLLAGDLVLNLKDGVALVDEITFSDNSSWTRSRRFRLGVRVIDKFDGIDIKEAKTEPFIVRDHRGELYKKHHPPSLLDEVWRLEKIGKEGAFHKRLAQANIKTVKDFLIQLFVDASKLRDILSPGMSSKMWEVTEEHARTCVLNKSVYLYCPHSSELKTGVVFNVMGQVVGLLSDGHYSPINKLSETEKADANEWLVSASQHWGEVVSFDSEASMMASFSRMSSSLCSQSSLRTDSSSTSRFLANNRFGFDCREQSASSPDVMSPFYSFGGIRDFDDSPVNYDQPLTFPSQVSSSILSCDSVTLNQDFSNEDHLLFFEHQPDLPSIERSFTAERKSDAIGKAQRRWRKLFNVLKWIFVRNLVSRKNPIQDAAVSVKS</sequence>
<dbReference type="GeneID" id="116212711"/>